<evidence type="ECO:0000313" key="2">
    <source>
        <dbReference type="EMBL" id="ETW81170.1"/>
    </source>
</evidence>
<accession>W4K751</accession>
<keyword evidence="3" id="KW-1185">Reference proteome</keyword>
<gene>
    <name evidence="2" type="ORF">HETIRDRAFT_102197</name>
</gene>
<evidence type="ECO:0000256" key="1">
    <source>
        <dbReference type="SAM" id="MobiDB-lite"/>
    </source>
</evidence>
<evidence type="ECO:0000313" key="3">
    <source>
        <dbReference type="Proteomes" id="UP000030671"/>
    </source>
</evidence>
<dbReference type="GeneID" id="20665829"/>
<sequence>MNRIESARLRCIAMRLLNGPAGAASSRPGGYKQAQITRARETRAVCRSLLMGGTRRARIELRSLCVRAEKSPDGDEGTQTAARGVHARARIKRR</sequence>
<dbReference type="AlphaFoldDB" id="W4K751"/>
<dbReference type="RefSeq" id="XP_009547835.1">
    <property type="nucleotide sequence ID" value="XM_009549540.1"/>
</dbReference>
<reference evidence="2 3" key="1">
    <citation type="journal article" date="2012" name="New Phytol.">
        <title>Insight into trade-off between wood decay and parasitism from the genome of a fungal forest pathogen.</title>
        <authorList>
            <person name="Olson A."/>
            <person name="Aerts A."/>
            <person name="Asiegbu F."/>
            <person name="Belbahri L."/>
            <person name="Bouzid O."/>
            <person name="Broberg A."/>
            <person name="Canback B."/>
            <person name="Coutinho P.M."/>
            <person name="Cullen D."/>
            <person name="Dalman K."/>
            <person name="Deflorio G."/>
            <person name="van Diepen L.T."/>
            <person name="Dunand C."/>
            <person name="Duplessis S."/>
            <person name="Durling M."/>
            <person name="Gonthier P."/>
            <person name="Grimwood J."/>
            <person name="Fossdal C.G."/>
            <person name="Hansson D."/>
            <person name="Henrissat B."/>
            <person name="Hietala A."/>
            <person name="Himmelstrand K."/>
            <person name="Hoffmeister D."/>
            <person name="Hogberg N."/>
            <person name="James T.Y."/>
            <person name="Karlsson M."/>
            <person name="Kohler A."/>
            <person name="Kues U."/>
            <person name="Lee Y.H."/>
            <person name="Lin Y.C."/>
            <person name="Lind M."/>
            <person name="Lindquist E."/>
            <person name="Lombard V."/>
            <person name="Lucas S."/>
            <person name="Lunden K."/>
            <person name="Morin E."/>
            <person name="Murat C."/>
            <person name="Park J."/>
            <person name="Raffaello T."/>
            <person name="Rouze P."/>
            <person name="Salamov A."/>
            <person name="Schmutz J."/>
            <person name="Solheim H."/>
            <person name="Stahlberg J."/>
            <person name="Velez H."/>
            <person name="de Vries R.P."/>
            <person name="Wiebenga A."/>
            <person name="Woodward S."/>
            <person name="Yakovlev I."/>
            <person name="Garbelotto M."/>
            <person name="Martin F."/>
            <person name="Grigoriev I.V."/>
            <person name="Stenlid J."/>
        </authorList>
    </citation>
    <scope>NUCLEOTIDE SEQUENCE [LARGE SCALE GENOMIC DNA]</scope>
    <source>
        <strain evidence="2 3">TC 32-1</strain>
    </source>
</reference>
<dbReference type="KEGG" id="hir:HETIRDRAFT_102197"/>
<proteinExistence type="predicted"/>
<feature type="region of interest" description="Disordered" evidence="1">
    <location>
        <begin position="69"/>
        <end position="94"/>
    </location>
</feature>
<organism evidence="2 3">
    <name type="scientific">Heterobasidion irregulare (strain TC 32-1)</name>
    <dbReference type="NCBI Taxonomy" id="747525"/>
    <lineage>
        <taxon>Eukaryota</taxon>
        <taxon>Fungi</taxon>
        <taxon>Dikarya</taxon>
        <taxon>Basidiomycota</taxon>
        <taxon>Agaricomycotina</taxon>
        <taxon>Agaricomycetes</taxon>
        <taxon>Russulales</taxon>
        <taxon>Bondarzewiaceae</taxon>
        <taxon>Heterobasidion</taxon>
        <taxon>Heterobasidion annosum species complex</taxon>
    </lineage>
</organism>
<dbReference type="HOGENOM" id="CLU_2386439_0_0_1"/>
<feature type="compositionally biased region" description="Basic residues" evidence="1">
    <location>
        <begin position="85"/>
        <end position="94"/>
    </location>
</feature>
<name>W4K751_HETIT</name>
<dbReference type="EMBL" id="KI925459">
    <property type="protein sequence ID" value="ETW81170.1"/>
    <property type="molecule type" value="Genomic_DNA"/>
</dbReference>
<dbReference type="Proteomes" id="UP000030671">
    <property type="component" value="Unassembled WGS sequence"/>
</dbReference>
<protein>
    <submittedName>
        <fullName evidence="2">Uncharacterized protein</fullName>
    </submittedName>
</protein>
<dbReference type="InParanoid" id="W4K751"/>